<keyword evidence="1" id="KW-0175">Coiled coil</keyword>
<dbReference type="EMBL" id="KV784364">
    <property type="protein sequence ID" value="OEU12523.1"/>
    <property type="molecule type" value="Genomic_DNA"/>
</dbReference>
<feature type="compositionally biased region" description="Gly residues" evidence="2">
    <location>
        <begin position="191"/>
        <end position="204"/>
    </location>
</feature>
<evidence type="ECO:0000256" key="1">
    <source>
        <dbReference type="SAM" id="Coils"/>
    </source>
</evidence>
<feature type="compositionally biased region" description="Low complexity" evidence="2">
    <location>
        <begin position="162"/>
        <end position="172"/>
    </location>
</feature>
<evidence type="ECO:0000313" key="4">
    <source>
        <dbReference type="Proteomes" id="UP000095751"/>
    </source>
</evidence>
<organism evidence="3 4">
    <name type="scientific">Fragilariopsis cylindrus CCMP1102</name>
    <dbReference type="NCBI Taxonomy" id="635003"/>
    <lineage>
        <taxon>Eukaryota</taxon>
        <taxon>Sar</taxon>
        <taxon>Stramenopiles</taxon>
        <taxon>Ochrophyta</taxon>
        <taxon>Bacillariophyta</taxon>
        <taxon>Bacillariophyceae</taxon>
        <taxon>Bacillariophycidae</taxon>
        <taxon>Bacillariales</taxon>
        <taxon>Bacillariaceae</taxon>
        <taxon>Fragilariopsis</taxon>
    </lineage>
</organism>
<evidence type="ECO:0000256" key="2">
    <source>
        <dbReference type="SAM" id="MobiDB-lite"/>
    </source>
</evidence>
<accession>A0A1E7F3U5</accession>
<feature type="compositionally biased region" description="Basic and acidic residues" evidence="2">
    <location>
        <begin position="1"/>
        <end position="11"/>
    </location>
</feature>
<dbReference type="KEGG" id="fcy:FRACYDRAFT_243773"/>
<dbReference type="AlphaFoldDB" id="A0A1E7F3U5"/>
<keyword evidence="4" id="KW-1185">Reference proteome</keyword>
<sequence>MVVNEEDHHQDNQLSASALNRKDAWPTRSKEMEELLVNKELKELKIERAEHKRRIEQLEDQNDDLLLELASLRMNQSVSSVYDRGGSSENLNNENRFSVITNTTTTANSKSNSNSNAAIPRRNSDAITFTRCSPHHPNVRRATVGVTTPKAVESCLSTSSLLRRGSSMTSSRRGSRRVTIASSSPYSTNSGGSGGGSGGSGGSGLTNKYSKDSRRAPIMSAQEKGRNNNETLGRKC</sequence>
<protein>
    <submittedName>
        <fullName evidence="3">Uncharacterized protein</fullName>
    </submittedName>
</protein>
<feature type="region of interest" description="Disordered" evidence="2">
    <location>
        <begin position="162"/>
        <end position="236"/>
    </location>
</feature>
<gene>
    <name evidence="3" type="ORF">FRACYDRAFT_243773</name>
</gene>
<evidence type="ECO:0000313" key="3">
    <source>
        <dbReference type="EMBL" id="OEU12523.1"/>
    </source>
</evidence>
<reference evidence="3 4" key="1">
    <citation type="submission" date="2016-09" db="EMBL/GenBank/DDBJ databases">
        <title>Extensive genetic diversity and differential bi-allelic expression allows diatom success in the polar Southern Ocean.</title>
        <authorList>
            <consortium name="DOE Joint Genome Institute"/>
            <person name="Mock T."/>
            <person name="Otillar R.P."/>
            <person name="Strauss J."/>
            <person name="Dupont C."/>
            <person name="Frickenhaus S."/>
            <person name="Maumus F."/>
            <person name="Mcmullan M."/>
            <person name="Sanges R."/>
            <person name="Schmutz J."/>
            <person name="Toseland A."/>
            <person name="Valas R."/>
            <person name="Veluchamy A."/>
            <person name="Ward B.J."/>
            <person name="Allen A."/>
            <person name="Barry K."/>
            <person name="Falciatore A."/>
            <person name="Ferrante M."/>
            <person name="Fortunato A.E."/>
            <person name="Gloeckner G."/>
            <person name="Gruber A."/>
            <person name="Hipkin R."/>
            <person name="Janech M."/>
            <person name="Kroth P."/>
            <person name="Leese F."/>
            <person name="Lindquist E."/>
            <person name="Lyon B.R."/>
            <person name="Martin J."/>
            <person name="Mayer C."/>
            <person name="Parker M."/>
            <person name="Quesneville H."/>
            <person name="Raymond J."/>
            <person name="Uhlig C."/>
            <person name="Valentin K.U."/>
            <person name="Worden A.Z."/>
            <person name="Armbrust E.V."/>
            <person name="Bowler C."/>
            <person name="Green B."/>
            <person name="Moulton V."/>
            <person name="Van Oosterhout C."/>
            <person name="Grigoriev I."/>
        </authorList>
    </citation>
    <scope>NUCLEOTIDE SEQUENCE [LARGE SCALE GENOMIC DNA]</scope>
    <source>
        <strain evidence="3 4">CCMP1102</strain>
    </source>
</reference>
<dbReference type="InParanoid" id="A0A1E7F3U5"/>
<name>A0A1E7F3U5_9STRA</name>
<proteinExistence type="predicted"/>
<feature type="coiled-coil region" evidence="1">
    <location>
        <begin position="32"/>
        <end position="75"/>
    </location>
</feature>
<feature type="region of interest" description="Disordered" evidence="2">
    <location>
        <begin position="1"/>
        <end position="26"/>
    </location>
</feature>
<dbReference type="Proteomes" id="UP000095751">
    <property type="component" value="Unassembled WGS sequence"/>
</dbReference>